<evidence type="ECO:0000259" key="11">
    <source>
        <dbReference type="PROSITE" id="PS50873"/>
    </source>
</evidence>
<keyword evidence="1 9" id="KW-0575">Peroxidase</keyword>
<comment type="subcellular location">
    <subcellularLocation>
        <location evidence="9">Secreted</location>
    </subcellularLocation>
</comment>
<dbReference type="Pfam" id="PF00141">
    <property type="entry name" value="peroxidase"/>
    <property type="match status" value="2"/>
</dbReference>
<keyword evidence="2 9" id="KW-0349">Heme</keyword>
<evidence type="ECO:0000256" key="8">
    <source>
        <dbReference type="ARBA" id="ARBA00051651"/>
    </source>
</evidence>
<proteinExistence type="inferred from homology"/>
<comment type="function">
    <text evidence="9">Bifunctional enzyme with both catalase and broad-spectrum peroxidase activity. Confers resistance to H(2)O(2) in hyphae. May play an antioxidative role in fungal defense against the host-produced H(2)O(2) (oxidative burst) at the early stage of plant infection.</text>
</comment>
<dbReference type="GO" id="GO:0004096">
    <property type="term" value="F:catalase activity"/>
    <property type="evidence" value="ECO:0007669"/>
    <property type="project" value="UniProtKB-UniRule"/>
</dbReference>
<dbReference type="InterPro" id="IPR019794">
    <property type="entry name" value="Peroxidases_AS"/>
</dbReference>
<comment type="caution">
    <text evidence="12">The sequence shown here is derived from an EMBL/GenBank/DDBJ whole genome shotgun (WGS) entry which is preliminary data.</text>
</comment>
<name>A0A507B3I3_9PEZI</name>
<evidence type="ECO:0000256" key="3">
    <source>
        <dbReference type="ARBA" id="ARBA00022723"/>
    </source>
</evidence>
<evidence type="ECO:0000256" key="9">
    <source>
        <dbReference type="HAMAP-Rule" id="MF_03108"/>
    </source>
</evidence>
<evidence type="ECO:0000313" key="13">
    <source>
        <dbReference type="Proteomes" id="UP000319257"/>
    </source>
</evidence>
<dbReference type="SUPFAM" id="SSF48113">
    <property type="entry name" value="Heme-dependent peroxidases"/>
    <property type="match status" value="2"/>
</dbReference>
<evidence type="ECO:0000256" key="2">
    <source>
        <dbReference type="ARBA" id="ARBA00022617"/>
    </source>
</evidence>
<dbReference type="InterPro" id="IPR010255">
    <property type="entry name" value="Haem_peroxidase_sf"/>
</dbReference>
<evidence type="ECO:0000256" key="7">
    <source>
        <dbReference type="ARBA" id="ARBA00049145"/>
    </source>
</evidence>
<feature type="chain" id="PRO_5021509725" description="Catalase-peroxidase" evidence="9 10">
    <location>
        <begin position="19"/>
        <end position="782"/>
    </location>
</feature>
<dbReference type="OrthoDB" id="407695at2759"/>
<keyword evidence="5 9" id="KW-0408">Iron</keyword>
<comment type="catalytic activity">
    <reaction evidence="8 9 10">
        <text>H2O2 + AH2 = A + 2 H2O</text>
        <dbReference type="Rhea" id="RHEA:30275"/>
        <dbReference type="ChEBI" id="CHEBI:13193"/>
        <dbReference type="ChEBI" id="CHEBI:15377"/>
        <dbReference type="ChEBI" id="CHEBI:16240"/>
        <dbReference type="ChEBI" id="CHEBI:17499"/>
        <dbReference type="EC" id="1.11.1.21"/>
    </reaction>
</comment>
<dbReference type="EMBL" id="SKBQ01000032">
    <property type="protein sequence ID" value="TPX13626.1"/>
    <property type="molecule type" value="Genomic_DNA"/>
</dbReference>
<comment type="cofactor">
    <cofactor evidence="9">
        <name>heme b</name>
        <dbReference type="ChEBI" id="CHEBI:60344"/>
    </cofactor>
    <text evidence="9">Binds 1 heme b (iron(II)-protoporphyrin IX) group per monomer.</text>
</comment>
<evidence type="ECO:0000313" key="12">
    <source>
        <dbReference type="EMBL" id="TPX13626.1"/>
    </source>
</evidence>
<evidence type="ECO:0000256" key="5">
    <source>
        <dbReference type="ARBA" id="ARBA00023004"/>
    </source>
</evidence>
<protein>
    <recommendedName>
        <fullName evidence="9 10">Catalase-peroxidase</fullName>
        <shortName evidence="9">CP</shortName>
        <ecNumber evidence="9 10">1.11.1.21</ecNumber>
    </recommendedName>
    <alternativeName>
        <fullName evidence="9">Peroxidase/catalase</fullName>
    </alternativeName>
</protein>
<dbReference type="NCBIfam" id="TIGR00198">
    <property type="entry name" value="cat_per_HPI"/>
    <property type="match status" value="1"/>
</dbReference>
<feature type="cross-link" description="Tryptophyl-tyrosyl-methioninium (Tyr-Met) (with Trp-136)" evidence="9">
    <location>
        <begin position="269"/>
        <end position="295"/>
    </location>
</feature>
<dbReference type="GO" id="GO:0005829">
    <property type="term" value="C:cytosol"/>
    <property type="evidence" value="ECO:0007669"/>
    <property type="project" value="TreeGrafter"/>
</dbReference>
<dbReference type="PROSITE" id="PS50873">
    <property type="entry name" value="PEROXIDASE_4"/>
    <property type="match status" value="1"/>
</dbReference>
<keyword evidence="13" id="KW-1185">Reference proteome</keyword>
<dbReference type="PROSITE" id="PS51257">
    <property type="entry name" value="PROKAR_LIPOPROTEIN"/>
    <property type="match status" value="1"/>
</dbReference>
<dbReference type="AlphaFoldDB" id="A0A507B3I3"/>
<dbReference type="PROSITE" id="PS00435">
    <property type="entry name" value="PEROXIDASE_1"/>
    <property type="match status" value="1"/>
</dbReference>
<accession>A0A507B3I3</accession>
<keyword evidence="3 9" id="KW-0479">Metal-binding</keyword>
<dbReference type="PRINTS" id="PR00458">
    <property type="entry name" value="PEROXIDASE"/>
</dbReference>
<feature type="signal peptide" evidence="9 10">
    <location>
        <begin position="1"/>
        <end position="18"/>
    </location>
</feature>
<dbReference type="GO" id="GO:0070301">
    <property type="term" value="P:cellular response to hydrogen peroxide"/>
    <property type="evidence" value="ECO:0007669"/>
    <property type="project" value="TreeGrafter"/>
</dbReference>
<feature type="binding site" description="axial binding residue" evidence="9">
    <location>
        <position position="310"/>
    </location>
    <ligand>
        <name>heme</name>
        <dbReference type="ChEBI" id="CHEBI:30413"/>
    </ligand>
    <ligandPart>
        <name>Fe</name>
        <dbReference type="ChEBI" id="CHEBI:18248"/>
    </ligandPart>
</feature>
<dbReference type="PRINTS" id="PR00460">
    <property type="entry name" value="BPEROXIDASE"/>
</dbReference>
<gene>
    <name evidence="9" type="primary">katG</name>
    <name evidence="12" type="ORF">E0L32_005829</name>
</gene>
<dbReference type="InterPro" id="IPR000763">
    <property type="entry name" value="Catalase_peroxidase"/>
</dbReference>
<evidence type="ECO:0000256" key="4">
    <source>
        <dbReference type="ARBA" id="ARBA00023002"/>
    </source>
</evidence>
<keyword evidence="9 10" id="KW-0732">Signal</keyword>
<dbReference type="NCBIfam" id="NF011635">
    <property type="entry name" value="PRK15061.1"/>
    <property type="match status" value="1"/>
</dbReference>
<dbReference type="EC" id="1.11.1.21" evidence="9 10"/>
<dbReference type="PROSITE" id="PS00436">
    <property type="entry name" value="PEROXIDASE_2"/>
    <property type="match status" value="1"/>
</dbReference>
<sequence length="782" mass="84906" precursor="true">MAPTMKSFLLTLLPLASAQGCPFSGANKRDLLVARADEPSLERLADSFGQCPMISDAAGRGTRSRDWWPCQLRLDVLRQFAPEQNPLGSSFDYAAAFSKLDYEALKSDLRSLLTDSQAWWPADFGNYGGLLIRAAWHSAGTYRAIDGRGGGGMGQQRFAPINSWPDNANLDKARRLLWPIKQKYGKSISWADLILLSGNVALEVMGFPVLGFGAGRPDTWQADESTFWGAETTFFPQGNDIRYNGSTDFLTRASHLQEPLGATHMGLIYVNPEGPNANGDPKTSALDIRMAFGRMGMNDSETVALIAGGHAFGKTHGASINKNGPAPEAAPLEQQDLGWANSFGTGNAGDTITSGPEVVWSKTPTKWSNDFLLSLFKNNWTMVKSPAGAQQFEALDGKLEYPDPFNQTFRRPTMLVSDLALREDPIYGPIAESWVEDFKGLTDAFAAAWYKLLHRDMGPIARYLGPEVPKQRFIWQDPLPTVCYPPIDDADVAALKSKILASDGITVSNLVSVAWGSASTFRGGDKRGGANGARIALQPQASWAVNNPKQLETVLKALNTIKAEFNNAHKGSKQVSLADLIVLGGNAAVEKAAAAAGQKSITVPFTVGRVDATQDDTDIESFQYLNPQGDGFRNYRNTTGWSLARTEELLVDKAQQLTLTAPEMTVLVGGMRALAANFDGSTHGVLTDRPGVLTTDFFTNLLNINTVWTAADSGKELFNGKDRATGAPKWTATRADLVFGSHSELRAISEVYAEQGGQELFVSHFVAAWAKVMDLDRYDAKK</sequence>
<comment type="subunit">
    <text evidence="9">Homodimer; disulfide-linked.</text>
</comment>
<keyword evidence="9" id="KW-1015">Disulfide bond</keyword>
<comment type="PTM">
    <text evidence="9">Formation of the three residue Trp-Tyr-Met cross-link is important for the catalase, but not the peroxidase activity of the enzyme.</text>
</comment>
<dbReference type="InParanoid" id="A0A507B3I3"/>
<dbReference type="GO" id="GO:0046872">
    <property type="term" value="F:metal ion binding"/>
    <property type="evidence" value="ECO:0007669"/>
    <property type="project" value="UniProtKB-KW"/>
</dbReference>
<dbReference type="GO" id="GO:0042744">
    <property type="term" value="P:hydrogen peroxide catabolic process"/>
    <property type="evidence" value="ECO:0007669"/>
    <property type="project" value="UniProtKB-KW"/>
</dbReference>
<dbReference type="STRING" id="1093900.A0A507B3I3"/>
<dbReference type="Proteomes" id="UP000319257">
    <property type="component" value="Unassembled WGS sequence"/>
</dbReference>
<keyword evidence="4 9" id="KW-0560">Oxidoreductase</keyword>
<feature type="cross-link" description="Tryptophyl-tyrosyl-methioninium (Trp-Tyr) (with Met-295)" evidence="9">
    <location>
        <begin position="136"/>
        <end position="269"/>
    </location>
</feature>
<comment type="catalytic activity">
    <reaction evidence="7 9 10">
        <text>2 H2O2 = O2 + 2 H2O</text>
        <dbReference type="Rhea" id="RHEA:20309"/>
        <dbReference type="ChEBI" id="CHEBI:15377"/>
        <dbReference type="ChEBI" id="CHEBI:15379"/>
        <dbReference type="ChEBI" id="CHEBI:16240"/>
        <dbReference type="EC" id="1.11.1.21"/>
    </reaction>
</comment>
<dbReference type="FunFam" id="1.10.520.10:FF:000002">
    <property type="entry name" value="Catalase-peroxidase"/>
    <property type="match status" value="1"/>
</dbReference>
<dbReference type="PANTHER" id="PTHR30555">
    <property type="entry name" value="HYDROPEROXIDASE I, BIFUNCTIONAL CATALASE-PEROXIDASE"/>
    <property type="match status" value="1"/>
</dbReference>
<dbReference type="FunFam" id="1.10.420.10:FF:000004">
    <property type="entry name" value="Catalase-peroxidase"/>
    <property type="match status" value="1"/>
</dbReference>
<keyword evidence="9" id="KW-0964">Secreted</keyword>
<dbReference type="InterPro" id="IPR002016">
    <property type="entry name" value="Haem_peroxidase"/>
</dbReference>
<dbReference type="CDD" id="cd08200">
    <property type="entry name" value="catalase_peroxidase_2"/>
    <property type="match status" value="1"/>
</dbReference>
<dbReference type="Gene3D" id="1.10.420.10">
    <property type="entry name" value="Peroxidase, domain 2"/>
    <property type="match status" value="2"/>
</dbReference>
<evidence type="ECO:0000256" key="1">
    <source>
        <dbReference type="ARBA" id="ARBA00022559"/>
    </source>
</evidence>
<dbReference type="GO" id="GO:0020037">
    <property type="term" value="F:heme binding"/>
    <property type="evidence" value="ECO:0007669"/>
    <property type="project" value="InterPro"/>
</dbReference>
<dbReference type="PANTHER" id="PTHR30555:SF0">
    <property type="entry name" value="CATALASE-PEROXIDASE"/>
    <property type="match status" value="1"/>
</dbReference>
<feature type="site" description="Transition state stabilizer" evidence="9">
    <location>
        <position position="133"/>
    </location>
</feature>
<comment type="similarity">
    <text evidence="9 10">Belongs to the peroxidase family. Peroxidase/catalase subfamily.</text>
</comment>
<dbReference type="GO" id="GO:0005576">
    <property type="term" value="C:extracellular region"/>
    <property type="evidence" value="ECO:0007669"/>
    <property type="project" value="UniProtKB-SubCell"/>
</dbReference>
<evidence type="ECO:0000256" key="6">
    <source>
        <dbReference type="ARBA" id="ARBA00023324"/>
    </source>
</evidence>
<dbReference type="HAMAP" id="MF_01961">
    <property type="entry name" value="Catal_peroxid"/>
    <property type="match status" value="1"/>
</dbReference>
<reference evidence="12 13" key="1">
    <citation type="submission" date="2019-06" db="EMBL/GenBank/DDBJ databases">
        <title>Draft genome sequence of the filamentous fungus Phialemoniopsis curvata isolated from diesel fuel.</title>
        <authorList>
            <person name="Varaljay V.A."/>
            <person name="Lyon W.J."/>
            <person name="Crouch A.L."/>
            <person name="Drake C.E."/>
            <person name="Hollomon J.M."/>
            <person name="Nadeau L.J."/>
            <person name="Nunn H.S."/>
            <person name="Stevenson B.S."/>
            <person name="Bojanowski C.L."/>
            <person name="Crookes-Goodson W.J."/>
        </authorList>
    </citation>
    <scope>NUCLEOTIDE SEQUENCE [LARGE SCALE GENOMIC DNA]</scope>
    <source>
        <strain evidence="12 13">D216</strain>
    </source>
</reference>
<feature type="active site" description="Proton acceptor" evidence="9">
    <location>
        <position position="137"/>
    </location>
</feature>
<dbReference type="InterPro" id="IPR019793">
    <property type="entry name" value="Peroxidases_heam-ligand_BS"/>
</dbReference>
<dbReference type="Gene3D" id="1.10.520.10">
    <property type="match status" value="2"/>
</dbReference>
<feature type="domain" description="Plant heme peroxidase family profile" evidence="11">
    <location>
        <begin position="170"/>
        <end position="452"/>
    </location>
</feature>
<evidence type="ECO:0000256" key="10">
    <source>
        <dbReference type="RuleBase" id="RU003451"/>
    </source>
</evidence>
<keyword evidence="6 9" id="KW-0376">Hydrogen peroxide</keyword>
<organism evidence="12 13">
    <name type="scientific">Thyridium curvatum</name>
    <dbReference type="NCBI Taxonomy" id="1093900"/>
    <lineage>
        <taxon>Eukaryota</taxon>
        <taxon>Fungi</taxon>
        <taxon>Dikarya</taxon>
        <taxon>Ascomycota</taxon>
        <taxon>Pezizomycotina</taxon>
        <taxon>Sordariomycetes</taxon>
        <taxon>Sordariomycetidae</taxon>
        <taxon>Thyridiales</taxon>
        <taxon>Thyridiaceae</taxon>
        <taxon>Thyridium</taxon>
    </lineage>
</organism>